<reference evidence="3" key="1">
    <citation type="journal article" date="2021" name="Nat. Commun.">
        <title>Genetic determinants of endophytism in the Arabidopsis root mycobiome.</title>
        <authorList>
            <person name="Mesny F."/>
            <person name="Miyauchi S."/>
            <person name="Thiergart T."/>
            <person name="Pickel B."/>
            <person name="Atanasova L."/>
            <person name="Karlsson M."/>
            <person name="Huettel B."/>
            <person name="Barry K.W."/>
            <person name="Haridas S."/>
            <person name="Chen C."/>
            <person name="Bauer D."/>
            <person name="Andreopoulos W."/>
            <person name="Pangilinan J."/>
            <person name="LaButti K."/>
            <person name="Riley R."/>
            <person name="Lipzen A."/>
            <person name="Clum A."/>
            <person name="Drula E."/>
            <person name="Henrissat B."/>
            <person name="Kohler A."/>
            <person name="Grigoriev I.V."/>
            <person name="Martin F.M."/>
            <person name="Hacquard S."/>
        </authorList>
    </citation>
    <scope>NUCLEOTIDE SEQUENCE</scope>
    <source>
        <strain evidence="3">MPI-CAGE-CH-0230</strain>
    </source>
</reference>
<dbReference type="GeneID" id="70192515"/>
<dbReference type="EMBL" id="JAGTJQ010000013">
    <property type="protein sequence ID" value="KAH7014402.1"/>
    <property type="molecule type" value="Genomic_DNA"/>
</dbReference>
<gene>
    <name evidence="3" type="ORF">B0I36DRAFT_49664</name>
</gene>
<name>A0A9P9BLT0_9PEZI</name>
<dbReference type="AlphaFoldDB" id="A0A9P9BLT0"/>
<protein>
    <recommendedName>
        <fullName evidence="2">PD-(D/E)XK nuclease-like domain-containing protein</fullName>
    </recommendedName>
</protein>
<proteinExistence type="predicted"/>
<dbReference type="Pfam" id="PF20516">
    <property type="entry name" value="PDDEXK_12"/>
    <property type="match status" value="1"/>
</dbReference>
<sequence>MDTAAVHHWLSSIPTPTKTRHQHPQQHPPPSKKRARGLVSPPMSTDRDSSPPKRRRQADNSVDNRDDPFYDDQAGAFQEEATPRPARSLRLSANDAPSIASSASSASHTTSRSSSPRKQLAGLRTLPAAQGGAEVCTLDIEDDRMPADLADLVLALQSRSPLLCDSMRDQVQAHYRDTRAARQWRDPSLFAPERRSLGHTPQPAFADDIVRQARECDRYMLDEAAWSSMVYYPLLREIFAATRSSQGKNDNGDATTSAQLLADFAVVPCSSASIIPRYRMLATPFKKVDFAVAYHPREEHINREAAPPSAPRHDKLKTLMQSTPSPDQSLNHTSYPGLCDRPVVLSIEVKRTNDSADTAKLQLLTWLSAQWNKMDELCPDALESSSLSSSSSSPAEPTKPTYLLALLIQGHDWSLVASSREPKGKRVILWHKLPIGDTQTAMGVYKIVQQVQQLASIAMVPYCRWFQALGG</sequence>
<evidence type="ECO:0000259" key="2">
    <source>
        <dbReference type="Pfam" id="PF20516"/>
    </source>
</evidence>
<feature type="region of interest" description="Disordered" evidence="1">
    <location>
        <begin position="1"/>
        <end position="71"/>
    </location>
</feature>
<organism evidence="3 4">
    <name type="scientific">Microdochium trichocladiopsis</name>
    <dbReference type="NCBI Taxonomy" id="1682393"/>
    <lineage>
        <taxon>Eukaryota</taxon>
        <taxon>Fungi</taxon>
        <taxon>Dikarya</taxon>
        <taxon>Ascomycota</taxon>
        <taxon>Pezizomycotina</taxon>
        <taxon>Sordariomycetes</taxon>
        <taxon>Xylariomycetidae</taxon>
        <taxon>Xylariales</taxon>
        <taxon>Microdochiaceae</taxon>
        <taxon>Microdochium</taxon>
    </lineage>
</organism>
<feature type="compositionally biased region" description="Low complexity" evidence="1">
    <location>
        <begin position="94"/>
        <end position="114"/>
    </location>
</feature>
<keyword evidence="4" id="KW-1185">Reference proteome</keyword>
<feature type="region of interest" description="Disordered" evidence="1">
    <location>
        <begin position="94"/>
        <end position="120"/>
    </location>
</feature>
<dbReference type="OrthoDB" id="4161186at2759"/>
<dbReference type="InterPro" id="IPR046797">
    <property type="entry name" value="PDDEXK_12"/>
</dbReference>
<accession>A0A9P9BLT0</accession>
<dbReference type="Proteomes" id="UP000756346">
    <property type="component" value="Unassembled WGS sequence"/>
</dbReference>
<feature type="compositionally biased region" description="Basic residues" evidence="1">
    <location>
        <begin position="18"/>
        <end position="36"/>
    </location>
</feature>
<evidence type="ECO:0000313" key="4">
    <source>
        <dbReference type="Proteomes" id="UP000756346"/>
    </source>
</evidence>
<evidence type="ECO:0000313" key="3">
    <source>
        <dbReference type="EMBL" id="KAH7014402.1"/>
    </source>
</evidence>
<dbReference type="RefSeq" id="XP_046005369.1">
    <property type="nucleotide sequence ID" value="XM_046162969.1"/>
</dbReference>
<feature type="domain" description="PD-(D/E)XK nuclease-like" evidence="2">
    <location>
        <begin position="175"/>
        <end position="460"/>
    </location>
</feature>
<evidence type="ECO:0000256" key="1">
    <source>
        <dbReference type="SAM" id="MobiDB-lite"/>
    </source>
</evidence>
<comment type="caution">
    <text evidence="3">The sequence shown here is derived from an EMBL/GenBank/DDBJ whole genome shotgun (WGS) entry which is preliminary data.</text>
</comment>